<proteinExistence type="predicted"/>
<dbReference type="EMBL" id="MQUQ01000002">
    <property type="protein sequence ID" value="OLZ56695.1"/>
    <property type="molecule type" value="Genomic_DNA"/>
</dbReference>
<sequence length="321" mass="34903">MDTSNSSGAARKLVRRIAGRDPRAAVRADAWVAWAADDDGMIEEFLENGLPAAERRAAETNSVNSDFCRRILSTYTAEFAPEVHAAAQRALLGSDTDRAEFVAEGFAAAEARDRRVREDDGAQERAIVEEDRRYIRELGAADPGPHVRAAAAWALRPGSTDADLVEFFAYGWATAARLDLEAHRLRDAEQEARRQTAIRRLISDAREAEQAALEAADEIAEQARATAANAWRRASGQAAPAKTAWTDAEEVARAQAANWRAVAEAAANATGPNWKAIAATAGDTATEWSAEQDWADGQTRFWADLLQQALEGETRMTSPRA</sequence>
<protein>
    <submittedName>
        <fullName evidence="2">Uncharacterized protein</fullName>
    </submittedName>
</protein>
<evidence type="ECO:0000313" key="3">
    <source>
        <dbReference type="Proteomes" id="UP000187486"/>
    </source>
</evidence>
<dbReference type="Proteomes" id="UP000187486">
    <property type="component" value="Unassembled WGS sequence"/>
</dbReference>
<comment type="caution">
    <text evidence="2">The sequence shown here is derived from an EMBL/GenBank/DDBJ whole genome shotgun (WGS) entry which is preliminary data.</text>
</comment>
<accession>A0A1R0L2V3</accession>
<dbReference type="AlphaFoldDB" id="A0A1R0L2V3"/>
<evidence type="ECO:0000256" key="1">
    <source>
        <dbReference type="SAM" id="Coils"/>
    </source>
</evidence>
<feature type="coiled-coil region" evidence="1">
    <location>
        <begin position="175"/>
        <end position="226"/>
    </location>
</feature>
<dbReference type="RefSeq" id="WP_076155592.1">
    <property type="nucleotide sequence ID" value="NZ_JBEZVB010000087.1"/>
</dbReference>
<name>A0A1R0L2V3_9PSEU</name>
<keyword evidence="1" id="KW-0175">Coiled coil</keyword>
<evidence type="ECO:0000313" key="2">
    <source>
        <dbReference type="EMBL" id="OLZ56695.1"/>
    </source>
</evidence>
<keyword evidence="3" id="KW-1185">Reference proteome</keyword>
<gene>
    <name evidence="2" type="ORF">BS329_03505</name>
</gene>
<organism evidence="2 3">
    <name type="scientific">Amycolatopsis coloradensis</name>
    <dbReference type="NCBI Taxonomy" id="76021"/>
    <lineage>
        <taxon>Bacteria</taxon>
        <taxon>Bacillati</taxon>
        <taxon>Actinomycetota</taxon>
        <taxon>Actinomycetes</taxon>
        <taxon>Pseudonocardiales</taxon>
        <taxon>Pseudonocardiaceae</taxon>
        <taxon>Amycolatopsis</taxon>
    </lineage>
</organism>
<reference evidence="2 3" key="1">
    <citation type="submission" date="2016-01" db="EMBL/GenBank/DDBJ databases">
        <title>Amycolatopsis coloradensis genome sequencing and assembly.</title>
        <authorList>
            <person name="Mayilraj S."/>
        </authorList>
    </citation>
    <scope>NUCLEOTIDE SEQUENCE [LARGE SCALE GENOMIC DNA]</scope>
    <source>
        <strain evidence="2 3">DSM 44225</strain>
    </source>
</reference>
<dbReference type="OrthoDB" id="3294255at2"/>
<dbReference type="STRING" id="76021.BS329_03505"/>